<feature type="transmembrane region" description="Helical" evidence="1">
    <location>
        <begin position="57"/>
        <end position="85"/>
    </location>
</feature>
<dbReference type="RefSeq" id="WP_029618449.1">
    <property type="nucleotide sequence ID" value="NZ_CAJXID010000032.1"/>
</dbReference>
<feature type="transmembrane region" description="Helical" evidence="1">
    <location>
        <begin position="220"/>
        <end position="239"/>
    </location>
</feature>
<proteinExistence type="predicted"/>
<dbReference type="AlphaFoldDB" id="A0A922P3T2"/>
<protein>
    <submittedName>
        <fullName evidence="2">Membrane protein</fullName>
    </submittedName>
</protein>
<keyword evidence="1" id="KW-0472">Membrane</keyword>
<organism evidence="2 3">
    <name type="scientific">Pseudorhizobium pelagicum</name>
    <dbReference type="NCBI Taxonomy" id="1509405"/>
    <lineage>
        <taxon>Bacteria</taxon>
        <taxon>Pseudomonadati</taxon>
        <taxon>Pseudomonadota</taxon>
        <taxon>Alphaproteobacteria</taxon>
        <taxon>Hyphomicrobiales</taxon>
        <taxon>Rhizobiaceae</taxon>
        <taxon>Rhizobium/Agrobacterium group</taxon>
        <taxon>Pseudorhizobium</taxon>
    </lineage>
</organism>
<keyword evidence="1" id="KW-1133">Transmembrane helix</keyword>
<dbReference type="OrthoDB" id="8454704at2"/>
<feature type="transmembrane region" description="Helical" evidence="1">
    <location>
        <begin position="279"/>
        <end position="302"/>
    </location>
</feature>
<dbReference type="Proteomes" id="UP000052167">
    <property type="component" value="Unassembled WGS sequence"/>
</dbReference>
<dbReference type="Pfam" id="PF09991">
    <property type="entry name" value="DUF2232"/>
    <property type="match status" value="1"/>
</dbReference>
<dbReference type="EMBL" id="JOKJ01000014">
    <property type="protein sequence ID" value="KEQ06965.1"/>
    <property type="molecule type" value="Genomic_DNA"/>
</dbReference>
<evidence type="ECO:0000313" key="3">
    <source>
        <dbReference type="Proteomes" id="UP000052167"/>
    </source>
</evidence>
<reference evidence="2 3" key="1">
    <citation type="submission" date="2014-06" db="EMBL/GenBank/DDBJ databases">
        <title>Rhizobium pelagicum/R2-400B4.</title>
        <authorList>
            <person name="Kimes N.E."/>
            <person name="Lopez-Perez M."/>
        </authorList>
    </citation>
    <scope>NUCLEOTIDE SEQUENCE [LARGE SCALE GENOMIC DNA]</scope>
    <source>
        <strain evidence="2 3">R2-400B4</strain>
    </source>
</reference>
<sequence length="323" mass="34178">MKTSNQTLLPIGILAGVVATLLVLVAMSQPALASVLYAASALPILVAGLGWGNRTAVMAIVTAAVLGALIVSLPFALTMAIFTLIPAGWLSHLANLARPASEVGGPDDLLAWYPLSDILLHLCGLVTLAVIALGVVIGYGPDLTNEMVDMMTQALQTQDPTLIPDPAGLAQTKSMFVLMLPMIQGGLWVLLLFAAYYIATRLVSRSARALRPREDMPSALRMNRYAIFVFLAGILATFLGGVPAMIGATVCGTFGAGFLMAGFAGLHYRSKGKDWRLPVLVLAYLSSFMLLPALFILVLGIADTRRTIALTPGRDADQTNETK</sequence>
<comment type="caution">
    <text evidence="2">The sequence shown here is derived from an EMBL/GenBank/DDBJ whole genome shotgun (WGS) entry which is preliminary data.</text>
</comment>
<gene>
    <name evidence="2" type="ORF">GV68_05780</name>
</gene>
<keyword evidence="1" id="KW-0812">Transmembrane</keyword>
<evidence type="ECO:0000313" key="2">
    <source>
        <dbReference type="EMBL" id="KEQ06965.1"/>
    </source>
</evidence>
<dbReference type="InterPro" id="IPR018710">
    <property type="entry name" value="DUF2232"/>
</dbReference>
<accession>A0A922P3T2</accession>
<feature type="transmembrane region" description="Helical" evidence="1">
    <location>
        <begin position="245"/>
        <end position="267"/>
    </location>
</feature>
<name>A0A922P3T2_9HYPH</name>
<feature type="transmembrane region" description="Helical" evidence="1">
    <location>
        <begin position="118"/>
        <end position="140"/>
    </location>
</feature>
<keyword evidence="3" id="KW-1185">Reference proteome</keyword>
<evidence type="ECO:0000256" key="1">
    <source>
        <dbReference type="SAM" id="Phobius"/>
    </source>
</evidence>
<feature type="transmembrane region" description="Helical" evidence="1">
    <location>
        <begin position="175"/>
        <end position="199"/>
    </location>
</feature>